<evidence type="ECO:0000256" key="2">
    <source>
        <dbReference type="SAM" id="MobiDB-lite"/>
    </source>
</evidence>
<dbReference type="PANTHER" id="PTHR33055">
    <property type="entry name" value="TRANSPOSASE FOR INSERTION SEQUENCE ELEMENT IS1111A"/>
    <property type="match status" value="1"/>
</dbReference>
<comment type="caution">
    <text evidence="4">The sequence shown here is derived from an EMBL/GenBank/DDBJ whole genome shotgun (WGS) entry which is preliminary data.</text>
</comment>
<gene>
    <name evidence="4" type="ORF">G443_001952</name>
</gene>
<dbReference type="InterPro" id="IPR002525">
    <property type="entry name" value="Transp_IS110-like_N"/>
</dbReference>
<keyword evidence="1" id="KW-0175">Coiled coil</keyword>
<protein>
    <submittedName>
        <fullName evidence="4">Transposase</fullName>
    </submittedName>
</protein>
<dbReference type="Pfam" id="PF01548">
    <property type="entry name" value="DEDD_Tnp_IS110"/>
    <property type="match status" value="1"/>
</dbReference>
<feature type="domain" description="Transposase IS110-like N-terminal" evidence="3">
    <location>
        <begin position="2"/>
        <end position="148"/>
    </location>
</feature>
<dbReference type="InterPro" id="IPR047650">
    <property type="entry name" value="Transpos_IS110"/>
</dbReference>
<evidence type="ECO:0000313" key="5">
    <source>
        <dbReference type="Proteomes" id="UP000791080"/>
    </source>
</evidence>
<feature type="region of interest" description="Disordered" evidence="2">
    <location>
        <begin position="259"/>
        <end position="318"/>
    </location>
</feature>
<name>A0ABT1JGQ4_ACTCY</name>
<dbReference type="PANTHER" id="PTHR33055:SF16">
    <property type="entry name" value="TRANSPOSASE FOR INSERTION SEQUENCE ELEMENT IS1547"/>
    <property type="match status" value="1"/>
</dbReference>
<sequence length="393" mass="41798">MGVDTHKDFHVAAVVTALGVLLASKAFPTTRAGYQALVKWARGFGVVRRAGVECTGSYGAALARHLAPADIDVFEVNQPDKANRRRRGKNDVLDAESAARSVLNGQAGALAKGGQGPVEMLRMFKVAKTSALKSRTQAINQLKAVLVSADPALRDELRDLSTAKLVQRCIAWTPATPSDSATAARYTLRLLAARIDRLSQEIADLNAQTAAVLARHNPAMLDTYGVGPDTAATLLIAAGDNPERLRSVVRRAVRCQPGGSILRKDATPPAQPRWRPPSELRAAQHRAGPPALGSTHPRLHRPACPRGQNQTRGRPVPQTLYRPRALPNHHLARATGCTSTARCLTNNRGIETYPIGGRVPISGPSMPPGLVTPPGSRVRLGASVMPGLATTTP</sequence>
<proteinExistence type="predicted"/>
<dbReference type="EMBL" id="AUBJ02000001">
    <property type="protein sequence ID" value="MCP2331682.1"/>
    <property type="molecule type" value="Genomic_DNA"/>
</dbReference>
<accession>A0ABT1JGQ4</accession>
<dbReference type="Proteomes" id="UP000791080">
    <property type="component" value="Unassembled WGS sequence"/>
</dbReference>
<evidence type="ECO:0000313" key="4">
    <source>
        <dbReference type="EMBL" id="MCP2331682.1"/>
    </source>
</evidence>
<feature type="coiled-coil region" evidence="1">
    <location>
        <begin position="188"/>
        <end position="215"/>
    </location>
</feature>
<evidence type="ECO:0000259" key="3">
    <source>
        <dbReference type="Pfam" id="PF01548"/>
    </source>
</evidence>
<reference evidence="4 5" key="1">
    <citation type="submission" date="2022-06" db="EMBL/GenBank/DDBJ databases">
        <title>Genomic Encyclopedia of Type Strains, Phase I: the one thousand microbial genomes (KMG-I) project.</title>
        <authorList>
            <person name="Kyrpides N."/>
        </authorList>
    </citation>
    <scope>NUCLEOTIDE SEQUENCE [LARGE SCALE GENOMIC DNA]</scope>
    <source>
        <strain evidence="4 5">DSM 43889</strain>
    </source>
</reference>
<keyword evidence="5" id="KW-1185">Reference proteome</keyword>
<evidence type="ECO:0000256" key="1">
    <source>
        <dbReference type="SAM" id="Coils"/>
    </source>
</evidence>
<organism evidence="4 5">
    <name type="scientific">Actinoalloteichus caeruleus DSM 43889</name>
    <dbReference type="NCBI Taxonomy" id="1120930"/>
    <lineage>
        <taxon>Bacteria</taxon>
        <taxon>Bacillati</taxon>
        <taxon>Actinomycetota</taxon>
        <taxon>Actinomycetes</taxon>
        <taxon>Pseudonocardiales</taxon>
        <taxon>Pseudonocardiaceae</taxon>
        <taxon>Actinoalloteichus</taxon>
        <taxon>Actinoalloteichus cyanogriseus</taxon>
    </lineage>
</organism>